<organism evidence="1 2">
    <name type="scientific">Eretmocerus hayati</name>
    <dbReference type="NCBI Taxonomy" id="131215"/>
    <lineage>
        <taxon>Eukaryota</taxon>
        <taxon>Metazoa</taxon>
        <taxon>Ecdysozoa</taxon>
        <taxon>Arthropoda</taxon>
        <taxon>Hexapoda</taxon>
        <taxon>Insecta</taxon>
        <taxon>Pterygota</taxon>
        <taxon>Neoptera</taxon>
        <taxon>Endopterygota</taxon>
        <taxon>Hymenoptera</taxon>
        <taxon>Apocrita</taxon>
        <taxon>Proctotrupomorpha</taxon>
        <taxon>Chalcidoidea</taxon>
        <taxon>Aphelinidae</taxon>
        <taxon>Aphelininae</taxon>
        <taxon>Eretmocerus</taxon>
    </lineage>
</organism>
<reference evidence="1" key="1">
    <citation type="submission" date="2023-04" db="EMBL/GenBank/DDBJ databases">
        <title>A chromosome-level genome assembly of the parasitoid wasp Eretmocerus hayati.</title>
        <authorList>
            <person name="Zhong Y."/>
            <person name="Liu S."/>
            <person name="Liu Y."/>
        </authorList>
    </citation>
    <scope>NUCLEOTIDE SEQUENCE</scope>
    <source>
        <strain evidence="1">ZJU_SS_LIU_2023</strain>
    </source>
</reference>
<evidence type="ECO:0000313" key="2">
    <source>
        <dbReference type="Proteomes" id="UP001239111"/>
    </source>
</evidence>
<dbReference type="EMBL" id="CM056742">
    <property type="protein sequence ID" value="KAJ8675350.1"/>
    <property type="molecule type" value="Genomic_DNA"/>
</dbReference>
<dbReference type="Proteomes" id="UP001239111">
    <property type="component" value="Chromosome 2"/>
</dbReference>
<name>A0ACC2NVY3_9HYME</name>
<proteinExistence type="predicted"/>
<keyword evidence="2" id="KW-1185">Reference proteome</keyword>
<comment type="caution">
    <text evidence="1">The sequence shown here is derived from an EMBL/GenBank/DDBJ whole genome shotgun (WGS) entry which is preliminary data.</text>
</comment>
<protein>
    <submittedName>
        <fullName evidence="1">Uncharacterized protein</fullName>
    </submittedName>
</protein>
<evidence type="ECO:0000313" key="1">
    <source>
        <dbReference type="EMBL" id="KAJ8675350.1"/>
    </source>
</evidence>
<sequence>MAHSWYHPQEWHDLSLKLNQLETEDSMHMSEAQWVHLWLDRASMVAILVDHDKIPPKRLRPVEQRIYLIMKNSGLWTEKSVHLEMRMLQSIQGCTHNYTRNNMIRVLNIVQKGNLRHLMWNHK</sequence>
<gene>
    <name evidence="1" type="ORF">QAD02_011136</name>
</gene>
<accession>A0ACC2NVY3</accession>